<dbReference type="NCBIfam" id="NF045576">
    <property type="entry name" value="BT_3928_fam"/>
    <property type="match status" value="1"/>
</dbReference>
<keyword evidence="2 5" id="KW-0812">Transmembrane</keyword>
<feature type="domain" description="Methylamine utilisation protein MauE" evidence="6">
    <location>
        <begin position="1"/>
        <end position="133"/>
    </location>
</feature>
<evidence type="ECO:0000259" key="6">
    <source>
        <dbReference type="Pfam" id="PF07291"/>
    </source>
</evidence>
<dbReference type="GO" id="GO:0030416">
    <property type="term" value="P:methylamine metabolic process"/>
    <property type="evidence" value="ECO:0007669"/>
    <property type="project" value="InterPro"/>
</dbReference>
<dbReference type="KEGG" id="mbas:ALGA_0143"/>
<feature type="transmembrane region" description="Helical" evidence="5">
    <location>
        <begin position="48"/>
        <end position="70"/>
    </location>
</feature>
<feature type="transmembrane region" description="Helical" evidence="5">
    <location>
        <begin position="118"/>
        <end position="134"/>
    </location>
</feature>
<evidence type="ECO:0000313" key="8">
    <source>
        <dbReference type="Proteomes" id="UP000218267"/>
    </source>
</evidence>
<name>A0A1Y1CDV9_9BACT</name>
<dbReference type="Proteomes" id="UP000218267">
    <property type="component" value="Chromosome"/>
</dbReference>
<feature type="transmembrane region" description="Helical" evidence="5">
    <location>
        <begin position="146"/>
        <end position="167"/>
    </location>
</feature>
<gene>
    <name evidence="7" type="ORF">ALGA_0143</name>
</gene>
<evidence type="ECO:0000256" key="3">
    <source>
        <dbReference type="ARBA" id="ARBA00022989"/>
    </source>
</evidence>
<evidence type="ECO:0000256" key="2">
    <source>
        <dbReference type="ARBA" id="ARBA00022692"/>
    </source>
</evidence>
<dbReference type="RefSeq" id="WP_096427472.1">
    <property type="nucleotide sequence ID" value="NZ_AP018042.1"/>
</dbReference>
<keyword evidence="8" id="KW-1185">Reference proteome</keyword>
<evidence type="ECO:0000256" key="1">
    <source>
        <dbReference type="ARBA" id="ARBA00004141"/>
    </source>
</evidence>
<dbReference type="EMBL" id="AP018042">
    <property type="protein sequence ID" value="BAX78538.1"/>
    <property type="molecule type" value="Genomic_DNA"/>
</dbReference>
<reference evidence="8" key="2">
    <citation type="journal article" date="2020" name="Antonie Van Leeuwenhoek">
        <title>Labilibaculum antarcticum sp. nov., a novel facultative anaerobic, psychrotorelant bacterium isolated from marine sediment of Antarctica.</title>
        <authorList>
            <person name="Watanabe M."/>
            <person name="Kojima H."/>
            <person name="Fukui M."/>
        </authorList>
    </citation>
    <scope>NUCLEOTIDE SEQUENCE [LARGE SCALE GENOMIC DNA]</scope>
    <source>
        <strain evidence="8">SPP2</strain>
    </source>
</reference>
<dbReference type="InterPro" id="IPR009908">
    <property type="entry name" value="Methylamine_util_MauE"/>
</dbReference>
<accession>A0A1Y1CDV9</accession>
<keyword evidence="3 5" id="KW-1133">Transmembrane helix</keyword>
<feature type="transmembrane region" description="Helical" evidence="5">
    <location>
        <begin position="77"/>
        <end position="98"/>
    </location>
</feature>
<evidence type="ECO:0000256" key="4">
    <source>
        <dbReference type="ARBA" id="ARBA00023136"/>
    </source>
</evidence>
<dbReference type="GO" id="GO:0016020">
    <property type="term" value="C:membrane"/>
    <property type="evidence" value="ECO:0007669"/>
    <property type="project" value="UniProtKB-SubCell"/>
</dbReference>
<keyword evidence="4 5" id="KW-0472">Membrane</keyword>
<sequence>MRILQFVSRIFVGLIFIFSGFVKAVDPMGSTFKFTDYFLAFGLDGLKEIAFPLAILLSTLEFTLGMALIFNSRKNITAWLALLFMIFFTPLTFILALTNPVTDCGCFGDALILSNWETFGKNIIILAFTLVIFFRRKKDDNQHPVWEQNLLIGFALCISVWISNYSYGHLPLIDFRPYHIGANISDGMKIPDGAPASEYRSILKYEKDGVVKEFDETNYPWQDTTWKYVDSEQIKIKEGYTPPIHDFSISNDIDGDITNMVLNNEGYSFLLISKNISEIDDETASKINDLAIYSLNNNIQFIGLTSSGNREIEAFKSSHELPFDFYNTDEIQLKTIIRSNPGLVFIRKGTILDKWHFRDFPEAKQLQGDLAAYSITKHQTLNIILFIISITSTLLLLLVLFSLIRIRFAGAKNRLRL</sequence>
<dbReference type="Pfam" id="PF07291">
    <property type="entry name" value="MauE"/>
    <property type="match status" value="1"/>
</dbReference>
<feature type="transmembrane region" description="Helical" evidence="5">
    <location>
        <begin position="383"/>
        <end position="406"/>
    </location>
</feature>
<comment type="subcellular location">
    <subcellularLocation>
        <location evidence="1">Membrane</location>
        <topology evidence="1">Multi-pass membrane protein</topology>
    </subcellularLocation>
</comment>
<protein>
    <recommendedName>
        <fullName evidence="6">Methylamine utilisation protein MauE domain-containing protein</fullName>
    </recommendedName>
</protein>
<dbReference type="AlphaFoldDB" id="A0A1Y1CDV9"/>
<evidence type="ECO:0000256" key="5">
    <source>
        <dbReference type="SAM" id="Phobius"/>
    </source>
</evidence>
<proteinExistence type="predicted"/>
<organism evidence="7 8">
    <name type="scientific">Labilibaculum antarcticum</name>
    <dbReference type="NCBI Taxonomy" id="1717717"/>
    <lineage>
        <taxon>Bacteria</taxon>
        <taxon>Pseudomonadati</taxon>
        <taxon>Bacteroidota</taxon>
        <taxon>Bacteroidia</taxon>
        <taxon>Marinilabiliales</taxon>
        <taxon>Marinifilaceae</taxon>
        <taxon>Labilibaculum</taxon>
    </lineage>
</organism>
<dbReference type="OrthoDB" id="9809429at2"/>
<reference evidence="7 8" key="1">
    <citation type="journal article" date="2018" name="Mar. Genomics">
        <title>Complete genome sequence of Marinifilaceae bacterium strain SPP2, isolated from the Antarctic marine sediment.</title>
        <authorList>
            <person name="Watanabe M."/>
            <person name="Kojima H."/>
            <person name="Fukui M."/>
        </authorList>
    </citation>
    <scope>NUCLEOTIDE SEQUENCE [LARGE SCALE GENOMIC DNA]</scope>
    <source>
        <strain evidence="7 8">SPP2</strain>
    </source>
</reference>
<evidence type="ECO:0000313" key="7">
    <source>
        <dbReference type="EMBL" id="BAX78538.1"/>
    </source>
</evidence>